<dbReference type="EMBL" id="GBRH01169664">
    <property type="protein sequence ID" value="JAE28232.1"/>
    <property type="molecule type" value="Transcribed_RNA"/>
</dbReference>
<protein>
    <submittedName>
        <fullName evidence="1">Uncharacterized protein</fullName>
    </submittedName>
</protein>
<proteinExistence type="predicted"/>
<organism evidence="1">
    <name type="scientific">Arundo donax</name>
    <name type="common">Giant reed</name>
    <name type="synonym">Donax arundinaceus</name>
    <dbReference type="NCBI Taxonomy" id="35708"/>
    <lineage>
        <taxon>Eukaryota</taxon>
        <taxon>Viridiplantae</taxon>
        <taxon>Streptophyta</taxon>
        <taxon>Embryophyta</taxon>
        <taxon>Tracheophyta</taxon>
        <taxon>Spermatophyta</taxon>
        <taxon>Magnoliopsida</taxon>
        <taxon>Liliopsida</taxon>
        <taxon>Poales</taxon>
        <taxon>Poaceae</taxon>
        <taxon>PACMAD clade</taxon>
        <taxon>Arundinoideae</taxon>
        <taxon>Arundineae</taxon>
        <taxon>Arundo</taxon>
    </lineage>
</organism>
<name>A0A0A9GUL0_ARUDO</name>
<sequence length="62" mass="6606">MAGSERLEVRIFVAGARCGSISFSLGLLFPVNRREGLGRLSLMMCKWGGFAGGEGRIGFIGL</sequence>
<accession>A0A0A9GUL0</accession>
<evidence type="ECO:0000313" key="1">
    <source>
        <dbReference type="EMBL" id="JAE28232.1"/>
    </source>
</evidence>
<reference evidence="1" key="1">
    <citation type="submission" date="2014-09" db="EMBL/GenBank/DDBJ databases">
        <authorList>
            <person name="Magalhaes I.L.F."/>
            <person name="Oliveira U."/>
            <person name="Santos F.R."/>
            <person name="Vidigal T.H.D.A."/>
            <person name="Brescovit A.D."/>
            <person name="Santos A.J."/>
        </authorList>
    </citation>
    <scope>NUCLEOTIDE SEQUENCE</scope>
    <source>
        <tissue evidence="1">Shoot tissue taken approximately 20 cm above the soil surface</tissue>
    </source>
</reference>
<dbReference type="AlphaFoldDB" id="A0A0A9GUL0"/>
<reference evidence="1" key="2">
    <citation type="journal article" date="2015" name="Data Brief">
        <title>Shoot transcriptome of the giant reed, Arundo donax.</title>
        <authorList>
            <person name="Barrero R.A."/>
            <person name="Guerrero F.D."/>
            <person name="Moolhuijzen P."/>
            <person name="Goolsby J.A."/>
            <person name="Tidwell J."/>
            <person name="Bellgard S.E."/>
            <person name="Bellgard M.I."/>
        </authorList>
    </citation>
    <scope>NUCLEOTIDE SEQUENCE</scope>
    <source>
        <tissue evidence="1">Shoot tissue taken approximately 20 cm above the soil surface</tissue>
    </source>
</reference>